<feature type="transmembrane region" description="Helical" evidence="3">
    <location>
        <begin position="724"/>
        <end position="744"/>
    </location>
</feature>
<feature type="region of interest" description="Disordered" evidence="2">
    <location>
        <begin position="1234"/>
        <end position="1258"/>
    </location>
</feature>
<keyword evidence="3" id="KW-1133">Transmembrane helix</keyword>
<evidence type="ECO:0000256" key="2">
    <source>
        <dbReference type="SAM" id="MobiDB-lite"/>
    </source>
</evidence>
<keyword evidence="5" id="KW-1185">Reference proteome</keyword>
<dbReference type="Proteomes" id="UP000019132">
    <property type="component" value="Unassembled WGS sequence"/>
</dbReference>
<feature type="coiled-coil region" evidence="1">
    <location>
        <begin position="247"/>
        <end position="304"/>
    </location>
</feature>
<dbReference type="EMBL" id="GL376633">
    <property type="status" value="NOT_ANNOTATED_CDS"/>
    <property type="molecule type" value="Genomic_DNA"/>
</dbReference>
<organism evidence="4 5">
    <name type="scientific">Globisporangium ultimum (strain ATCC 200006 / CBS 805.95 / DAOM BR144)</name>
    <name type="common">Pythium ultimum</name>
    <dbReference type="NCBI Taxonomy" id="431595"/>
    <lineage>
        <taxon>Eukaryota</taxon>
        <taxon>Sar</taxon>
        <taxon>Stramenopiles</taxon>
        <taxon>Oomycota</taxon>
        <taxon>Peronosporomycetes</taxon>
        <taxon>Pythiales</taxon>
        <taxon>Pythiaceae</taxon>
        <taxon>Globisporangium</taxon>
    </lineage>
</organism>
<keyword evidence="1" id="KW-0175">Coiled coil</keyword>
<evidence type="ECO:0000313" key="5">
    <source>
        <dbReference type="Proteomes" id="UP000019132"/>
    </source>
</evidence>
<dbReference type="VEuPathDB" id="FungiDB:PYU1_G005336"/>
<dbReference type="EnsemblProtists" id="PYU1_T005347">
    <property type="protein sequence ID" value="PYU1_T005347"/>
    <property type="gene ID" value="PYU1_G005336"/>
</dbReference>
<reference evidence="4" key="3">
    <citation type="submission" date="2015-02" db="UniProtKB">
        <authorList>
            <consortium name="EnsemblProtists"/>
        </authorList>
    </citation>
    <scope>IDENTIFICATION</scope>
    <source>
        <strain evidence="4">DAOM BR144</strain>
    </source>
</reference>
<sequence>MATFTTEKHRDVGILLLKFQYKCAFLQQEAPPTPLPEFTIAMSGNGKSSVVEKIREEKALEYPSHSNLELQWKSDVLEKGDRLCLAREEDPYKLSMPYFLLLWNTVDDRNQKNKGKGAAGENGDDERCEWWIPDILKKLYSVSEENPINTDASKKHGTLHFPSSIDLSLPPGTYKLYLLRNDARNNVRVTLGKTVSLAVLPGLNSVHTSFGTTPLIDVKPLFATLQVFSEEDRSVVADALNNRDGFYDQLYVDKVTLEQEIEVTEREIKASEAVVNKFKEKKEGRDAKQKIATLQNVLKDLLARKEEIVKSEVLSLEKSKAGTDASKLSQSGAPGAQHAHTVFWSSQEVVLSYRFSGGAPSPQDRIVFLPADVVRVSDLLRSTILGKLQGNDSEHVAAIRETMERELVKVEQVFAWKFTLRSLYKLIKRKLKPYFGCGSGNSSKDKSDIYKAITGATDGSFVWDECMSAYKSAPPIARSNFTVIIRDLLDEIGARKAHLGLKKSAPRKADSRLAKANALMKLGLEIPVLVPGEMTNSAGLAAARGSNNVIVGECKASLGNRFRQGGFYVAKYVRRALESQDDENILETAGEICRFGPFYIEPALFSYSPTQMYLFIAKSIVKAAKSDECILFLKVAGHGLVSFLKYFLAVVSLSFNISVLAGNFSVDLTQIRHILDSFNQKLSSYFGPAEVVLEAIYAFFNGCIQDLMEHLNLIEVAGECVTGFFLLPIFALLFAATFVVYIVVQEDLLLKIQKIHTYLPINPGKTLLGFLEQVGALLVIPLYLTIKSCVLFISGHWSAFYHRLGSGEGLAAFQLYSTSHGICGSDELSKANYGVGIVALVLIVFFLFISLPLLLLDLFSRVPLSELEEREKLKDLAHSFDRKSIKAAIHSNATLTECPTCCPRPWKFQAFYDDYMQLPFRDLLQKYGILGLFLVFIYIYIILMGQSMLRSLGVLIGWRGRAWYMYKNVRSRPYSKWQFYDRFCLRFNFAWKVQYIKDKMVMPFVNLAMVTMGLWGETQWKEYNVEERANDCYLMEPSGEIKQLQMMSLHGKIVSLFWLCIPKTMVLAYLAEVLNRGPAFSYFLIRQFLQADIPESEREKDPVWRFGSILKFAGEEDVVYLTDTRFYSTVLKWGSSIVEIVSLLSVYPEGHQNRTFLFGIALISTAVAPFLEFNQQVIKAYVDYMETAENFASSNSCISKLREGKDAFDASKDALDGTPRVGINLRAAARRNRNGVISNPGTTNGVQSTAPNGTKEGQHAAPTSVVAVPAQSSTGIAAAVPAAGASGMIRVGGDDDWSGEAELGEVVEDNEDNMKVAENAVEEDGVAVALAAAGMVKPKKQLILLNAMPEISYVVLTDALDEGEGEITLNWQINARQRFHALDAIGMFPARAPGDVRIRTMEDCICYRLLKRRDAQKFGWKPEKRSDEDFERETILLQAKSLRDITEKNIKEIMNVPLSSIEDEQARQDKYAEKEEMLRKADDTMGTMMNSSKLKPYKKKMSDILEEEVLEKNLHNVSRRSTRMLTNAALGAEEAAKRARKVVTGQVKFRPANSSVKESDPEFETFVYGNNAGIYQSKYGLQRYEFCYLRHADVEAKIVGLKTEKEKVGGSKVSPASEQSQHYEILDRFCSNPISIGTFNIFMNLTCDIPLVGANEVVNLSWIIYGVPYRILSNSKSRNCIGFYKVEDTGACTKIEIIPTSAYLEVGESEPCPGRMTVTAPKEPGVYEIRFLFNFFKKAQLHRQCQVFGDLEDQMQQLRIRSFFEKRSLTEEIQKFAAREPKPWGIARMNTYAWLKSMLLSTLREPVAKSVMESTSEYGAFLYGRLKSKMNEGLKCKSPIYQRRIRQMIGPLYLNGFMEVLQVALASNSQMNDQLASITFISPTEDDIKHEGLNPFRDALLLLKDDELLLYGTSSFHHQARNYLKRQSLCGYHDFIDDIVLNQAQLLQTLDQVMKNVSSSCVTLYESAIVKAVEAMMGEAEAMSLGNVLQGINAILTDLCRNHIQSMVRAFVETDCRTGMRKLKAPIGTLERLQALRRGFVHMEDLMVDVENYGPTPRDGGFVPVTRQHIAIRRWIKPRLERKITIILRQRHARLLSNYSSLLWQMRHVCCIRTPSLVGNPFPNHRPGKTQSALYFLAETGTFNKAEAKQPKGRFAVTSEENLADEQLRENG</sequence>
<evidence type="ECO:0000313" key="4">
    <source>
        <dbReference type="EnsemblProtists" id="PYU1_T005347"/>
    </source>
</evidence>
<accession>K3WK55</accession>
<feature type="compositionally biased region" description="Polar residues" evidence="2">
    <location>
        <begin position="1235"/>
        <end position="1252"/>
    </location>
</feature>
<feature type="region of interest" description="Disordered" evidence="2">
    <location>
        <begin position="2149"/>
        <end position="2172"/>
    </location>
</feature>
<dbReference type="eggNOG" id="ENOG502SKB0">
    <property type="taxonomic scope" value="Eukaryota"/>
</dbReference>
<feature type="transmembrane region" description="Helical" evidence="3">
    <location>
        <begin position="833"/>
        <end position="855"/>
    </location>
</feature>
<feature type="transmembrane region" description="Helical" evidence="3">
    <location>
        <begin position="924"/>
        <end position="943"/>
    </location>
</feature>
<dbReference type="InParanoid" id="K3WK55"/>
<keyword evidence="3" id="KW-0812">Transmembrane</keyword>
<evidence type="ECO:0000256" key="3">
    <source>
        <dbReference type="SAM" id="Phobius"/>
    </source>
</evidence>
<reference evidence="5" key="2">
    <citation type="submission" date="2010-04" db="EMBL/GenBank/DDBJ databases">
        <authorList>
            <person name="Buell R."/>
            <person name="Hamilton J."/>
            <person name="Hostetler J."/>
        </authorList>
    </citation>
    <scope>NUCLEOTIDE SEQUENCE [LARGE SCALE GENOMIC DNA]</scope>
    <source>
        <strain evidence="5">DAOM:BR144</strain>
    </source>
</reference>
<proteinExistence type="predicted"/>
<reference evidence="5" key="1">
    <citation type="journal article" date="2010" name="Genome Biol.">
        <title>Genome sequence of the necrotrophic plant pathogen Pythium ultimum reveals original pathogenicity mechanisms and effector repertoire.</title>
        <authorList>
            <person name="Levesque C.A."/>
            <person name="Brouwer H."/>
            <person name="Cano L."/>
            <person name="Hamilton J.P."/>
            <person name="Holt C."/>
            <person name="Huitema E."/>
            <person name="Raffaele S."/>
            <person name="Robideau G.P."/>
            <person name="Thines M."/>
            <person name="Win J."/>
            <person name="Zerillo M.M."/>
            <person name="Beakes G.W."/>
            <person name="Boore J.L."/>
            <person name="Busam D."/>
            <person name="Dumas B."/>
            <person name="Ferriera S."/>
            <person name="Fuerstenberg S.I."/>
            <person name="Gachon C.M."/>
            <person name="Gaulin E."/>
            <person name="Govers F."/>
            <person name="Grenville-Briggs L."/>
            <person name="Horner N."/>
            <person name="Hostetler J."/>
            <person name="Jiang R.H."/>
            <person name="Johnson J."/>
            <person name="Krajaejun T."/>
            <person name="Lin H."/>
            <person name="Meijer H.J."/>
            <person name="Moore B."/>
            <person name="Morris P."/>
            <person name="Phuntmart V."/>
            <person name="Puiu D."/>
            <person name="Shetty J."/>
            <person name="Stajich J.E."/>
            <person name="Tripathy S."/>
            <person name="Wawra S."/>
            <person name="van West P."/>
            <person name="Whitty B.R."/>
            <person name="Coutinho P.M."/>
            <person name="Henrissat B."/>
            <person name="Martin F."/>
            <person name="Thomas P.D."/>
            <person name="Tyler B.M."/>
            <person name="De Vries R.P."/>
            <person name="Kamoun S."/>
            <person name="Yandell M."/>
            <person name="Tisserat N."/>
            <person name="Buell C.R."/>
        </authorList>
    </citation>
    <scope>NUCLEOTIDE SEQUENCE</scope>
    <source>
        <strain evidence="5">DAOM:BR144</strain>
    </source>
</reference>
<keyword evidence="3" id="KW-0472">Membrane</keyword>
<name>K3WK55_GLOUD</name>
<protein>
    <submittedName>
        <fullName evidence="4">Uncharacterized protein</fullName>
    </submittedName>
</protein>
<dbReference type="OMA" id="MESTSEY"/>
<dbReference type="HOGENOM" id="CLU_231535_0_0_1"/>
<evidence type="ECO:0000256" key="1">
    <source>
        <dbReference type="SAM" id="Coils"/>
    </source>
</evidence>